<dbReference type="AlphaFoldDB" id="A0A8J3CQL1"/>
<evidence type="ECO:0008006" key="5">
    <source>
        <dbReference type="Google" id="ProtNLM"/>
    </source>
</evidence>
<sequence length="228" mass="25478">MKTMTKLLATALLTVSAPIMVSAQVGVAPQPTLQRASTLPAFTHPQTVPADLASVDLALNNTGSFQGRFTQYGSDGSVSSGQVHLQRPGRVRFEYDAPNPLLIVSDGVTLVQQDRALETFDRVPLAATPLHYFLKENVRLQEDTEVIGFQKLPTQWRVTARDGSGEMAGAITLVFDASNLALREWIIADEFGGQTRVELSDLRYNDRLDPRLFILRDEREDRRDRRRR</sequence>
<proteinExistence type="predicted"/>
<dbReference type="Proteomes" id="UP000634004">
    <property type="component" value="Unassembled WGS sequence"/>
</dbReference>
<gene>
    <name evidence="3" type="ORF">GCM10009069_07150</name>
</gene>
<dbReference type="EMBL" id="BMZH01000002">
    <property type="protein sequence ID" value="GHA86514.1"/>
    <property type="molecule type" value="Genomic_DNA"/>
</dbReference>
<accession>A0A8J3CQL1</accession>
<dbReference type="PANTHER" id="PTHR35869">
    <property type="entry name" value="OUTER-MEMBRANE LIPOPROTEIN CARRIER PROTEIN"/>
    <property type="match status" value="1"/>
</dbReference>
<dbReference type="CDD" id="cd16325">
    <property type="entry name" value="LolA"/>
    <property type="match status" value="1"/>
</dbReference>
<dbReference type="Pfam" id="PF03548">
    <property type="entry name" value="LolA"/>
    <property type="match status" value="1"/>
</dbReference>
<evidence type="ECO:0000256" key="1">
    <source>
        <dbReference type="ARBA" id="ARBA00022729"/>
    </source>
</evidence>
<dbReference type="SUPFAM" id="SSF89392">
    <property type="entry name" value="Prokaryotic lipoproteins and lipoprotein localization factors"/>
    <property type="match status" value="1"/>
</dbReference>
<keyword evidence="4" id="KW-1185">Reference proteome</keyword>
<feature type="signal peptide" evidence="2">
    <location>
        <begin position="1"/>
        <end position="23"/>
    </location>
</feature>
<reference evidence="3" key="2">
    <citation type="submission" date="2020-09" db="EMBL/GenBank/DDBJ databases">
        <authorList>
            <person name="Sun Q."/>
            <person name="Kim S."/>
        </authorList>
    </citation>
    <scope>NUCLEOTIDE SEQUENCE</scope>
    <source>
        <strain evidence="3">KCTC 32513</strain>
    </source>
</reference>
<feature type="chain" id="PRO_5035304432" description="Outer membrane lipoprotein carrier protein LolA" evidence="2">
    <location>
        <begin position="24"/>
        <end position="228"/>
    </location>
</feature>
<comment type="caution">
    <text evidence="3">The sequence shown here is derived from an EMBL/GenBank/DDBJ whole genome shotgun (WGS) entry which is preliminary data.</text>
</comment>
<dbReference type="RefSeq" id="WP_189495484.1">
    <property type="nucleotide sequence ID" value="NZ_BMZH01000002.1"/>
</dbReference>
<dbReference type="InterPro" id="IPR029046">
    <property type="entry name" value="LolA/LolB/LppX"/>
</dbReference>
<dbReference type="InterPro" id="IPR004564">
    <property type="entry name" value="OM_lipoprot_carrier_LolA-like"/>
</dbReference>
<evidence type="ECO:0000313" key="3">
    <source>
        <dbReference type="EMBL" id="GHA86514.1"/>
    </source>
</evidence>
<keyword evidence="1 2" id="KW-0732">Signal</keyword>
<dbReference type="PANTHER" id="PTHR35869:SF1">
    <property type="entry name" value="OUTER-MEMBRANE LIPOPROTEIN CARRIER PROTEIN"/>
    <property type="match status" value="1"/>
</dbReference>
<name>A0A8J3CQL1_9PROT</name>
<evidence type="ECO:0000313" key="4">
    <source>
        <dbReference type="Proteomes" id="UP000634004"/>
    </source>
</evidence>
<protein>
    <recommendedName>
        <fullName evidence="5">Outer membrane lipoprotein carrier protein LolA</fullName>
    </recommendedName>
</protein>
<evidence type="ECO:0000256" key="2">
    <source>
        <dbReference type="SAM" id="SignalP"/>
    </source>
</evidence>
<reference evidence="3" key="1">
    <citation type="journal article" date="2014" name="Int. J. Syst. Evol. Microbiol.">
        <title>Complete genome sequence of Corynebacterium casei LMG S-19264T (=DSM 44701T), isolated from a smear-ripened cheese.</title>
        <authorList>
            <consortium name="US DOE Joint Genome Institute (JGI-PGF)"/>
            <person name="Walter F."/>
            <person name="Albersmeier A."/>
            <person name="Kalinowski J."/>
            <person name="Ruckert C."/>
        </authorList>
    </citation>
    <scope>NUCLEOTIDE SEQUENCE</scope>
    <source>
        <strain evidence="3">KCTC 32513</strain>
    </source>
</reference>
<organism evidence="3 4">
    <name type="scientific">Algimonas arctica</name>
    <dbReference type="NCBI Taxonomy" id="1479486"/>
    <lineage>
        <taxon>Bacteria</taxon>
        <taxon>Pseudomonadati</taxon>
        <taxon>Pseudomonadota</taxon>
        <taxon>Alphaproteobacteria</taxon>
        <taxon>Maricaulales</taxon>
        <taxon>Robiginitomaculaceae</taxon>
        <taxon>Algimonas</taxon>
    </lineage>
</organism>
<dbReference type="Gene3D" id="2.50.20.10">
    <property type="entry name" value="Lipoprotein localisation LolA/LolB/LppX"/>
    <property type="match status" value="1"/>
</dbReference>